<evidence type="ECO:0000313" key="1">
    <source>
        <dbReference type="EMBL" id="GIY85922.1"/>
    </source>
</evidence>
<dbReference type="Proteomes" id="UP001054945">
    <property type="component" value="Unassembled WGS sequence"/>
</dbReference>
<reference evidence="1 2" key="1">
    <citation type="submission" date="2021-06" db="EMBL/GenBank/DDBJ databases">
        <title>Caerostris extrusa draft genome.</title>
        <authorList>
            <person name="Kono N."/>
            <person name="Arakawa K."/>
        </authorList>
    </citation>
    <scope>NUCLEOTIDE SEQUENCE [LARGE SCALE GENOMIC DNA]</scope>
</reference>
<evidence type="ECO:0000313" key="2">
    <source>
        <dbReference type="Proteomes" id="UP001054945"/>
    </source>
</evidence>
<proteinExistence type="predicted"/>
<comment type="caution">
    <text evidence="1">The sequence shown here is derived from an EMBL/GenBank/DDBJ whole genome shotgun (WGS) entry which is preliminary data.</text>
</comment>
<dbReference type="AlphaFoldDB" id="A0AAV4WTU0"/>
<sequence length="98" mass="11232">MCVANYCFPGSENMQPQENFPLATLGQMKTVCRLAEFDDKKICNTLRFQVAEMLKFMHSSVTLRNTDIAICFSRAMRHTGTKNKGELHHTAKIFTKEE</sequence>
<keyword evidence="2" id="KW-1185">Reference proteome</keyword>
<protein>
    <submittedName>
        <fullName evidence="1">Uncharacterized protein</fullName>
    </submittedName>
</protein>
<accession>A0AAV4WTU0</accession>
<gene>
    <name evidence="1" type="ORF">CEXT_162991</name>
</gene>
<dbReference type="EMBL" id="BPLR01016712">
    <property type="protein sequence ID" value="GIY85922.1"/>
    <property type="molecule type" value="Genomic_DNA"/>
</dbReference>
<organism evidence="1 2">
    <name type="scientific">Caerostris extrusa</name>
    <name type="common">Bark spider</name>
    <name type="synonym">Caerostris bankana</name>
    <dbReference type="NCBI Taxonomy" id="172846"/>
    <lineage>
        <taxon>Eukaryota</taxon>
        <taxon>Metazoa</taxon>
        <taxon>Ecdysozoa</taxon>
        <taxon>Arthropoda</taxon>
        <taxon>Chelicerata</taxon>
        <taxon>Arachnida</taxon>
        <taxon>Araneae</taxon>
        <taxon>Araneomorphae</taxon>
        <taxon>Entelegynae</taxon>
        <taxon>Araneoidea</taxon>
        <taxon>Araneidae</taxon>
        <taxon>Caerostris</taxon>
    </lineage>
</organism>
<name>A0AAV4WTU0_CAEEX</name>